<dbReference type="PANTHER" id="PTHR47534:SF2">
    <property type="entry name" value="KETOREDUCTASE (KR) DOMAIN-CONTAINING PROTEIN-RELATED"/>
    <property type="match status" value="1"/>
</dbReference>
<dbReference type="SUPFAM" id="SSF51735">
    <property type="entry name" value="NAD(P)-binding Rossmann-fold domains"/>
    <property type="match status" value="1"/>
</dbReference>
<evidence type="ECO:0000313" key="2">
    <source>
        <dbReference type="EMBL" id="KAJ5303605.1"/>
    </source>
</evidence>
<dbReference type="Proteomes" id="UP001147746">
    <property type="component" value="Unassembled WGS sequence"/>
</dbReference>
<proteinExistence type="predicted"/>
<evidence type="ECO:0000313" key="3">
    <source>
        <dbReference type="Proteomes" id="UP001147746"/>
    </source>
</evidence>
<dbReference type="PANTHER" id="PTHR47534">
    <property type="entry name" value="YALI0E05731P"/>
    <property type="match status" value="1"/>
</dbReference>
<organism evidence="2 3">
    <name type="scientific">Penicillium atrosanguineum</name>
    <dbReference type="NCBI Taxonomy" id="1132637"/>
    <lineage>
        <taxon>Eukaryota</taxon>
        <taxon>Fungi</taxon>
        <taxon>Dikarya</taxon>
        <taxon>Ascomycota</taxon>
        <taxon>Pezizomycotina</taxon>
        <taxon>Eurotiomycetes</taxon>
        <taxon>Eurotiomycetidae</taxon>
        <taxon>Eurotiales</taxon>
        <taxon>Aspergillaceae</taxon>
        <taxon>Penicillium</taxon>
    </lineage>
</organism>
<dbReference type="GO" id="GO:0016491">
    <property type="term" value="F:oxidoreductase activity"/>
    <property type="evidence" value="ECO:0007669"/>
    <property type="project" value="UniProtKB-KW"/>
</dbReference>
<evidence type="ECO:0000256" key="1">
    <source>
        <dbReference type="ARBA" id="ARBA00023002"/>
    </source>
</evidence>
<dbReference type="InterPro" id="IPR052228">
    <property type="entry name" value="Sec_Metab_Biosynth_Oxidored"/>
</dbReference>
<dbReference type="EMBL" id="JAPZBO010000009">
    <property type="protein sequence ID" value="KAJ5303605.1"/>
    <property type="molecule type" value="Genomic_DNA"/>
</dbReference>
<comment type="caution">
    <text evidence="2">The sequence shown here is derived from an EMBL/GenBank/DDBJ whole genome shotgun (WGS) entry which is preliminary data.</text>
</comment>
<accession>A0A9W9L4A4</accession>
<dbReference type="Gene3D" id="3.40.50.720">
    <property type="entry name" value="NAD(P)-binding Rossmann-like Domain"/>
    <property type="match status" value="1"/>
</dbReference>
<reference evidence="2" key="2">
    <citation type="journal article" date="2023" name="IMA Fungus">
        <title>Comparative genomic study of the Penicillium genus elucidates a diverse pangenome and 15 lateral gene transfer events.</title>
        <authorList>
            <person name="Petersen C."/>
            <person name="Sorensen T."/>
            <person name="Nielsen M.R."/>
            <person name="Sondergaard T.E."/>
            <person name="Sorensen J.L."/>
            <person name="Fitzpatrick D.A."/>
            <person name="Frisvad J.C."/>
            <person name="Nielsen K.L."/>
        </authorList>
    </citation>
    <scope>NUCLEOTIDE SEQUENCE</scope>
    <source>
        <strain evidence="2">IBT 21472</strain>
    </source>
</reference>
<keyword evidence="1" id="KW-0560">Oxidoreductase</keyword>
<keyword evidence="3" id="KW-1185">Reference proteome</keyword>
<dbReference type="InterPro" id="IPR002347">
    <property type="entry name" value="SDR_fam"/>
</dbReference>
<name>A0A9W9L4A4_9EURO</name>
<dbReference type="AlphaFoldDB" id="A0A9W9L4A4"/>
<dbReference type="Pfam" id="PF00106">
    <property type="entry name" value="adh_short"/>
    <property type="match status" value="1"/>
</dbReference>
<sequence>MVSLDQVHKNNASLKDYGPNLVAVFVGGTSGIGEATARAFVRDTLSPRVFLVGRNESQASRIIEELRQLNPKGQLNFIKCDAARLNSVDEACKDIQAKEDKINLLFLSAGMLTTKGRDETDEGLDKKLSLHYYSRMRFIKNLLPQLTKAGTVSEESAPAKTGVGSNLARVVSVLEAGGEGPLNLDDLSLKSTYSLRNAAKHAITMTSLSVQELAASHPEVCFVHAYPGVVNTGLMREFGTITRFAIKAMLILAKPWVVPLNESGDRHLYASTSSRFPPRASAGGDDVAPGADGVKGSGAYLLSWDGSTAGNQKVLQDYRKNETGKLVWEHTVGVFESICGKAGVSQD</sequence>
<dbReference type="InterPro" id="IPR036291">
    <property type="entry name" value="NAD(P)-bd_dom_sf"/>
</dbReference>
<protein>
    <submittedName>
        <fullName evidence="2">Uncharacterized protein</fullName>
    </submittedName>
</protein>
<reference evidence="2" key="1">
    <citation type="submission" date="2022-12" db="EMBL/GenBank/DDBJ databases">
        <authorList>
            <person name="Petersen C."/>
        </authorList>
    </citation>
    <scope>NUCLEOTIDE SEQUENCE</scope>
    <source>
        <strain evidence="2">IBT 21472</strain>
    </source>
</reference>
<gene>
    <name evidence="2" type="ORF">N7476_010404</name>
</gene>